<evidence type="ECO:0000313" key="4">
    <source>
        <dbReference type="EMBL" id="EED86545.1"/>
    </source>
</evidence>
<feature type="compositionally biased region" description="Basic and acidic residues" evidence="2">
    <location>
        <begin position="182"/>
        <end position="201"/>
    </location>
</feature>
<dbReference type="GO" id="GO:0005509">
    <property type="term" value="F:calcium ion binding"/>
    <property type="evidence" value="ECO:0007669"/>
    <property type="project" value="InterPro"/>
</dbReference>
<dbReference type="PROSITE" id="PS50222">
    <property type="entry name" value="EF_HAND_2"/>
    <property type="match status" value="1"/>
</dbReference>
<dbReference type="RefSeq" id="XP_002297220.1">
    <property type="nucleotide sequence ID" value="XM_002297184.1"/>
</dbReference>
<reference evidence="4 5" key="2">
    <citation type="journal article" date="2008" name="Nature">
        <title>The Phaeodactylum genome reveals the evolutionary history of diatom genomes.</title>
        <authorList>
            <person name="Bowler C."/>
            <person name="Allen A.E."/>
            <person name="Badger J.H."/>
            <person name="Grimwood J."/>
            <person name="Jabbari K."/>
            <person name="Kuo A."/>
            <person name="Maheswari U."/>
            <person name="Martens C."/>
            <person name="Maumus F."/>
            <person name="Otillar R.P."/>
            <person name="Rayko E."/>
            <person name="Salamov A."/>
            <person name="Vandepoele K."/>
            <person name="Beszteri B."/>
            <person name="Gruber A."/>
            <person name="Heijde M."/>
            <person name="Katinka M."/>
            <person name="Mock T."/>
            <person name="Valentin K."/>
            <person name="Verret F."/>
            <person name="Berges J.A."/>
            <person name="Brownlee C."/>
            <person name="Cadoret J.P."/>
            <person name="Chiovitti A."/>
            <person name="Choi C.J."/>
            <person name="Coesel S."/>
            <person name="De Martino A."/>
            <person name="Detter J.C."/>
            <person name="Durkin C."/>
            <person name="Falciatore A."/>
            <person name="Fournet J."/>
            <person name="Haruta M."/>
            <person name="Huysman M.J."/>
            <person name="Jenkins B.D."/>
            <person name="Jiroutova K."/>
            <person name="Jorgensen R.E."/>
            <person name="Joubert Y."/>
            <person name="Kaplan A."/>
            <person name="Kroger N."/>
            <person name="Kroth P.G."/>
            <person name="La Roche J."/>
            <person name="Lindquist E."/>
            <person name="Lommer M."/>
            <person name="Martin-Jezequel V."/>
            <person name="Lopez P.J."/>
            <person name="Lucas S."/>
            <person name="Mangogna M."/>
            <person name="McGinnis K."/>
            <person name="Medlin L.K."/>
            <person name="Montsant A."/>
            <person name="Oudot-Le Secq M.P."/>
            <person name="Napoli C."/>
            <person name="Obornik M."/>
            <person name="Parker M.S."/>
            <person name="Petit J.L."/>
            <person name="Porcel B.M."/>
            <person name="Poulsen N."/>
            <person name="Robison M."/>
            <person name="Rychlewski L."/>
            <person name="Rynearson T.A."/>
            <person name="Schmutz J."/>
            <person name="Shapiro H."/>
            <person name="Siaut M."/>
            <person name="Stanley M."/>
            <person name="Sussman M.R."/>
            <person name="Taylor A.R."/>
            <person name="Vardi A."/>
            <person name="von Dassow P."/>
            <person name="Vyverman W."/>
            <person name="Willis A."/>
            <person name="Wyrwicz L.S."/>
            <person name="Rokhsar D.S."/>
            <person name="Weissenbach J."/>
            <person name="Armbrust E.V."/>
            <person name="Green B.R."/>
            <person name="Van de Peer Y."/>
            <person name="Grigoriev I.V."/>
        </authorList>
    </citation>
    <scope>NUCLEOTIDE SEQUENCE [LARGE SCALE GENOMIC DNA]</scope>
    <source>
        <strain evidence="4 5">CCMP1335</strain>
    </source>
</reference>
<dbReference type="InterPro" id="IPR018247">
    <property type="entry name" value="EF_Hand_1_Ca_BS"/>
</dbReference>
<evidence type="ECO:0000256" key="1">
    <source>
        <dbReference type="ARBA" id="ARBA00022837"/>
    </source>
</evidence>
<feature type="domain" description="EF-hand" evidence="3">
    <location>
        <begin position="73"/>
        <end position="108"/>
    </location>
</feature>
<dbReference type="InParanoid" id="B8LDU9"/>
<dbReference type="PaxDb" id="35128-Thaps25553"/>
<evidence type="ECO:0000313" key="5">
    <source>
        <dbReference type="Proteomes" id="UP000001449"/>
    </source>
</evidence>
<dbReference type="Proteomes" id="UP000001449">
    <property type="component" value="Unassembled WGS sequence"/>
</dbReference>
<dbReference type="CDD" id="cd00051">
    <property type="entry name" value="EFh"/>
    <property type="match status" value="1"/>
</dbReference>
<organism evidence="4 5">
    <name type="scientific">Thalassiosira pseudonana</name>
    <name type="common">Marine diatom</name>
    <name type="synonym">Cyclotella nana</name>
    <dbReference type="NCBI Taxonomy" id="35128"/>
    <lineage>
        <taxon>Eukaryota</taxon>
        <taxon>Sar</taxon>
        <taxon>Stramenopiles</taxon>
        <taxon>Ochrophyta</taxon>
        <taxon>Bacillariophyta</taxon>
        <taxon>Coscinodiscophyceae</taxon>
        <taxon>Thalassiosirophycidae</taxon>
        <taxon>Thalassiosirales</taxon>
        <taxon>Thalassiosiraceae</taxon>
        <taxon>Thalassiosira</taxon>
    </lineage>
</organism>
<feature type="compositionally biased region" description="Basic residues" evidence="2">
    <location>
        <begin position="202"/>
        <end position="230"/>
    </location>
</feature>
<dbReference type="AlphaFoldDB" id="B8LDU9"/>
<keyword evidence="1" id="KW-0106">Calcium</keyword>
<feature type="region of interest" description="Disordered" evidence="2">
    <location>
        <begin position="1"/>
        <end position="57"/>
    </location>
</feature>
<dbReference type="GeneID" id="7451847"/>
<accession>B8LDU9</accession>
<dbReference type="SUPFAM" id="SSF47473">
    <property type="entry name" value="EF-hand"/>
    <property type="match status" value="1"/>
</dbReference>
<dbReference type="KEGG" id="tps:THAPSDRAFT_25553"/>
<dbReference type="PROSITE" id="PS00018">
    <property type="entry name" value="EF_HAND_1"/>
    <property type="match status" value="1"/>
</dbReference>
<evidence type="ECO:0000259" key="3">
    <source>
        <dbReference type="PROSITE" id="PS50222"/>
    </source>
</evidence>
<proteinExistence type="predicted"/>
<dbReference type="InterPro" id="IPR002048">
    <property type="entry name" value="EF_hand_dom"/>
</dbReference>
<name>B8LDU9_THAPS</name>
<sequence>MSPSAMKPPSSRKYSSADVPPVLGVARQVMDDDTEDSSDEDNHAAPAEQQSLKQRKKNRLTKVSAMYDLDGDGELDEIELAMRKYDRDGDGQLSKNEIYKIVQEQLKEKKDASQLRKVTAGLVCFVFVLALSNLGTSFASAILAKETKADSNSATMILKGTGDALGTQTSGENFDMEPLSPEENRRRRELVVKRLIDEPHGHHAHHRRMANKNKKGGSSKNTNKKNKPSKQRPGGCKDASTICDTSNADEIYFDQGVIPIAIAEKILKKCDGSRTVNLLRKYDDGSTDSHTLCMPGTSVVKKNLGNGMDSKNIKKNKREGENENQMISFVTGREETHFECDGKECAVYGGGLLQRAGEPCDISRGNADCEDGLVCIVPPGNVQSSWTGICSMLAANDPWYVDWENHNCVQDCDARLGGNCGGVVSDKVQNYDELYASHDMCCSLMLSWKGKECVRDAEALMDLVDDSSSPYLSKSQCWQSGSDCYNRGGQFTCCSGICYDKMCQ</sequence>
<dbReference type="HOGENOM" id="CLU_541347_0_0_1"/>
<keyword evidence="5" id="KW-1185">Reference proteome</keyword>
<gene>
    <name evidence="4" type="ORF">THAPSDRAFT_25553</name>
</gene>
<reference evidence="4 5" key="1">
    <citation type="journal article" date="2004" name="Science">
        <title>The genome of the diatom Thalassiosira pseudonana: ecology, evolution, and metabolism.</title>
        <authorList>
            <person name="Armbrust E.V."/>
            <person name="Berges J.A."/>
            <person name="Bowler C."/>
            <person name="Green B.R."/>
            <person name="Martinez D."/>
            <person name="Putnam N.H."/>
            <person name="Zhou S."/>
            <person name="Allen A.E."/>
            <person name="Apt K.E."/>
            <person name="Bechner M."/>
            <person name="Brzezinski M.A."/>
            <person name="Chaal B.K."/>
            <person name="Chiovitti A."/>
            <person name="Davis A.K."/>
            <person name="Demarest M.S."/>
            <person name="Detter J.C."/>
            <person name="Glavina T."/>
            <person name="Goodstein D."/>
            <person name="Hadi M.Z."/>
            <person name="Hellsten U."/>
            <person name="Hildebrand M."/>
            <person name="Jenkins B.D."/>
            <person name="Jurka J."/>
            <person name="Kapitonov V.V."/>
            <person name="Kroger N."/>
            <person name="Lau W.W."/>
            <person name="Lane T.W."/>
            <person name="Larimer F.W."/>
            <person name="Lippmeier J.C."/>
            <person name="Lucas S."/>
            <person name="Medina M."/>
            <person name="Montsant A."/>
            <person name="Obornik M."/>
            <person name="Parker M.S."/>
            <person name="Palenik B."/>
            <person name="Pazour G.J."/>
            <person name="Richardson P.M."/>
            <person name="Rynearson T.A."/>
            <person name="Saito M.A."/>
            <person name="Schwartz D.C."/>
            <person name="Thamatrakoln K."/>
            <person name="Valentin K."/>
            <person name="Vardi A."/>
            <person name="Wilkerson F.P."/>
            <person name="Rokhsar D.S."/>
        </authorList>
    </citation>
    <scope>NUCLEOTIDE SEQUENCE [LARGE SCALE GENOMIC DNA]</scope>
    <source>
        <strain evidence="4 5">CCMP1335</strain>
    </source>
</reference>
<dbReference type="SMART" id="SM00054">
    <property type="entry name" value="EFh"/>
    <property type="match status" value="1"/>
</dbReference>
<feature type="region of interest" description="Disordered" evidence="2">
    <location>
        <begin position="162"/>
        <end position="238"/>
    </location>
</feature>
<dbReference type="InterPro" id="IPR011992">
    <property type="entry name" value="EF-hand-dom_pair"/>
</dbReference>
<evidence type="ECO:0000256" key="2">
    <source>
        <dbReference type="SAM" id="MobiDB-lite"/>
    </source>
</evidence>
<dbReference type="Gene3D" id="1.10.238.10">
    <property type="entry name" value="EF-hand"/>
    <property type="match status" value="1"/>
</dbReference>
<protein>
    <recommendedName>
        <fullName evidence="3">EF-hand domain-containing protein</fullName>
    </recommendedName>
</protein>
<dbReference type="EMBL" id="DS999421">
    <property type="protein sequence ID" value="EED86545.1"/>
    <property type="molecule type" value="Genomic_DNA"/>
</dbReference>